<name>A0A8J7K807_9GAMM</name>
<keyword evidence="3" id="KW-0813">Transport</keyword>
<proteinExistence type="inferred from homology"/>
<keyword evidence="10" id="KW-1185">Reference proteome</keyword>
<dbReference type="Pfam" id="PF01925">
    <property type="entry name" value="TauE"/>
    <property type="match status" value="1"/>
</dbReference>
<dbReference type="AlphaFoldDB" id="A0A8J7K807"/>
<dbReference type="PANTHER" id="PTHR30269:SF37">
    <property type="entry name" value="MEMBRANE TRANSPORTER PROTEIN"/>
    <property type="match status" value="1"/>
</dbReference>
<dbReference type="InterPro" id="IPR002781">
    <property type="entry name" value="TM_pro_TauE-like"/>
</dbReference>
<evidence type="ECO:0000256" key="3">
    <source>
        <dbReference type="ARBA" id="ARBA00022448"/>
    </source>
</evidence>
<feature type="transmembrane region" description="Helical" evidence="8">
    <location>
        <begin position="12"/>
        <end position="44"/>
    </location>
</feature>
<keyword evidence="7 8" id="KW-0472">Membrane</keyword>
<evidence type="ECO:0000313" key="10">
    <source>
        <dbReference type="Proteomes" id="UP000640333"/>
    </source>
</evidence>
<comment type="subcellular location">
    <subcellularLocation>
        <location evidence="1 8">Cell membrane</location>
        <topology evidence="1 8">Multi-pass membrane protein</topology>
    </subcellularLocation>
</comment>
<dbReference type="EMBL" id="JADEYS010000020">
    <property type="protein sequence ID" value="MBE9398951.1"/>
    <property type="molecule type" value="Genomic_DNA"/>
</dbReference>
<evidence type="ECO:0000256" key="1">
    <source>
        <dbReference type="ARBA" id="ARBA00004651"/>
    </source>
</evidence>
<sequence length="250" mass="27071">MSAALYGLEGEYILFPLISFFAGVISALVGFGGGILMVILLSVFVPIKELIAVIGLVQMGSLLSRMYIYRQHADYAISTKYLVGAIPGTVIAMLLFDQINAATLSMVLGGFLLYSAWKPKGVPVGRSTLSLSFAGSTTAFIAFFVGAPGPAIASILGRFELQKLQFIGSMTVCMLGLNVMKLSAFYSIGFPMERWFMICMLMMLTGILGTVVGSKLMGKVSDDLIYKVVRVAMMFAAIHLFYKSFGLLWP</sequence>
<comment type="caution">
    <text evidence="9">The sequence shown here is derived from an EMBL/GenBank/DDBJ whole genome shotgun (WGS) entry which is preliminary data.</text>
</comment>
<organism evidence="9 10">
    <name type="scientific">Pontibacterium sinense</name>
    <dbReference type="NCBI Taxonomy" id="2781979"/>
    <lineage>
        <taxon>Bacteria</taxon>
        <taxon>Pseudomonadati</taxon>
        <taxon>Pseudomonadota</taxon>
        <taxon>Gammaproteobacteria</taxon>
        <taxon>Oceanospirillales</taxon>
        <taxon>Oceanospirillaceae</taxon>
        <taxon>Pontibacterium</taxon>
    </lineage>
</organism>
<dbReference type="RefSeq" id="WP_193954646.1">
    <property type="nucleotide sequence ID" value="NZ_JADEYS010000020.1"/>
</dbReference>
<reference evidence="9" key="1">
    <citation type="submission" date="2020-10" db="EMBL/GenBank/DDBJ databases">
        <title>Bacterium isolated from coastal waters sediment.</title>
        <authorList>
            <person name="Chen R.-J."/>
            <person name="Lu D.-C."/>
            <person name="Zhu K.-L."/>
            <person name="Du Z.-J."/>
        </authorList>
    </citation>
    <scope>NUCLEOTIDE SEQUENCE</scope>
    <source>
        <strain evidence="9">N1Y112</strain>
    </source>
</reference>
<evidence type="ECO:0000256" key="5">
    <source>
        <dbReference type="ARBA" id="ARBA00022692"/>
    </source>
</evidence>
<evidence type="ECO:0000256" key="7">
    <source>
        <dbReference type="ARBA" id="ARBA00023136"/>
    </source>
</evidence>
<feature type="transmembrane region" description="Helical" evidence="8">
    <location>
        <begin position="134"/>
        <end position="157"/>
    </location>
</feature>
<evidence type="ECO:0000313" key="9">
    <source>
        <dbReference type="EMBL" id="MBE9398951.1"/>
    </source>
</evidence>
<dbReference type="GO" id="GO:0005886">
    <property type="term" value="C:plasma membrane"/>
    <property type="evidence" value="ECO:0007669"/>
    <property type="project" value="UniProtKB-SubCell"/>
</dbReference>
<dbReference type="InterPro" id="IPR052017">
    <property type="entry name" value="TSUP"/>
</dbReference>
<evidence type="ECO:0000256" key="4">
    <source>
        <dbReference type="ARBA" id="ARBA00022475"/>
    </source>
</evidence>
<feature type="transmembrane region" description="Helical" evidence="8">
    <location>
        <begin position="81"/>
        <end position="114"/>
    </location>
</feature>
<protein>
    <recommendedName>
        <fullName evidence="8">Probable membrane transporter protein</fullName>
    </recommendedName>
</protein>
<dbReference type="PANTHER" id="PTHR30269">
    <property type="entry name" value="TRANSMEMBRANE PROTEIN YFCA"/>
    <property type="match status" value="1"/>
</dbReference>
<feature type="transmembrane region" description="Helical" evidence="8">
    <location>
        <begin position="164"/>
        <end position="188"/>
    </location>
</feature>
<gene>
    <name evidence="9" type="ORF">IOQ59_16955</name>
</gene>
<feature type="transmembrane region" description="Helical" evidence="8">
    <location>
        <begin position="194"/>
        <end position="212"/>
    </location>
</feature>
<feature type="transmembrane region" description="Helical" evidence="8">
    <location>
        <begin position="224"/>
        <end position="242"/>
    </location>
</feature>
<keyword evidence="5 8" id="KW-0812">Transmembrane</keyword>
<evidence type="ECO:0000256" key="6">
    <source>
        <dbReference type="ARBA" id="ARBA00022989"/>
    </source>
</evidence>
<dbReference type="Proteomes" id="UP000640333">
    <property type="component" value="Unassembled WGS sequence"/>
</dbReference>
<evidence type="ECO:0000256" key="8">
    <source>
        <dbReference type="RuleBase" id="RU363041"/>
    </source>
</evidence>
<keyword evidence="6 8" id="KW-1133">Transmembrane helix</keyword>
<comment type="similarity">
    <text evidence="2 8">Belongs to the 4-toluene sulfonate uptake permease (TSUP) (TC 2.A.102) family.</text>
</comment>
<keyword evidence="4 8" id="KW-1003">Cell membrane</keyword>
<accession>A0A8J7K807</accession>
<evidence type="ECO:0000256" key="2">
    <source>
        <dbReference type="ARBA" id="ARBA00009142"/>
    </source>
</evidence>